<gene>
    <name evidence="4" type="ORF">RB653_006013</name>
</gene>
<keyword evidence="2" id="KW-0732">Signal</keyword>
<evidence type="ECO:0000256" key="1">
    <source>
        <dbReference type="ARBA" id="ARBA00023157"/>
    </source>
</evidence>
<sequence length="101" mass="11344">MKVFNLYFAVIFVFLFFGNLIDAKYIGCETCETLMTSLKNMTPKIATREEITENVISLCNSLPVLNGRCKIIVALYGETFIDAIVNGETPLETCKFLSECN</sequence>
<dbReference type="InterPro" id="IPR008138">
    <property type="entry name" value="SapB_2"/>
</dbReference>
<evidence type="ECO:0000259" key="3">
    <source>
        <dbReference type="PROSITE" id="PS50015"/>
    </source>
</evidence>
<keyword evidence="1" id="KW-1015">Disulfide bond</keyword>
<feature type="chain" id="PRO_5043036658" description="Saposin B-type domain-containing protein" evidence="2">
    <location>
        <begin position="24"/>
        <end position="101"/>
    </location>
</feature>
<accession>A0AAN7U925</accession>
<name>A0AAN7U925_9MYCE</name>
<comment type="caution">
    <text evidence="4">The sequence shown here is derived from an EMBL/GenBank/DDBJ whole genome shotgun (WGS) entry which is preliminary data.</text>
</comment>
<protein>
    <recommendedName>
        <fullName evidence="3">Saposin B-type domain-containing protein</fullName>
    </recommendedName>
</protein>
<dbReference type="InterPro" id="IPR011001">
    <property type="entry name" value="Saposin-like"/>
</dbReference>
<evidence type="ECO:0000256" key="2">
    <source>
        <dbReference type="SAM" id="SignalP"/>
    </source>
</evidence>
<dbReference type="Gene3D" id="1.10.225.10">
    <property type="entry name" value="Saposin-like"/>
    <property type="match status" value="1"/>
</dbReference>
<dbReference type="EMBL" id="JAVFKY010000001">
    <property type="protein sequence ID" value="KAK5584402.1"/>
    <property type="molecule type" value="Genomic_DNA"/>
</dbReference>
<dbReference type="Pfam" id="PF03489">
    <property type="entry name" value="SapB_2"/>
    <property type="match status" value="1"/>
</dbReference>
<dbReference type="PROSITE" id="PS50015">
    <property type="entry name" value="SAP_B"/>
    <property type="match status" value="1"/>
</dbReference>
<keyword evidence="5" id="KW-1185">Reference proteome</keyword>
<feature type="domain" description="Saposin B-type" evidence="3">
    <location>
        <begin position="24"/>
        <end position="101"/>
    </location>
</feature>
<dbReference type="SMART" id="SM00741">
    <property type="entry name" value="SapB"/>
    <property type="match status" value="1"/>
</dbReference>
<dbReference type="AlphaFoldDB" id="A0AAN7U925"/>
<dbReference type="SUPFAM" id="SSF47862">
    <property type="entry name" value="Saposin"/>
    <property type="match status" value="1"/>
</dbReference>
<dbReference type="InterPro" id="IPR008139">
    <property type="entry name" value="SaposinB_dom"/>
</dbReference>
<evidence type="ECO:0000313" key="4">
    <source>
        <dbReference type="EMBL" id="KAK5584402.1"/>
    </source>
</evidence>
<evidence type="ECO:0000313" key="5">
    <source>
        <dbReference type="Proteomes" id="UP001344447"/>
    </source>
</evidence>
<feature type="signal peptide" evidence="2">
    <location>
        <begin position="1"/>
        <end position="23"/>
    </location>
</feature>
<dbReference type="Proteomes" id="UP001344447">
    <property type="component" value="Unassembled WGS sequence"/>
</dbReference>
<organism evidence="4 5">
    <name type="scientific">Dictyostelium firmibasis</name>
    <dbReference type="NCBI Taxonomy" id="79012"/>
    <lineage>
        <taxon>Eukaryota</taxon>
        <taxon>Amoebozoa</taxon>
        <taxon>Evosea</taxon>
        <taxon>Eumycetozoa</taxon>
        <taxon>Dictyostelia</taxon>
        <taxon>Dictyosteliales</taxon>
        <taxon>Dictyosteliaceae</taxon>
        <taxon>Dictyostelium</taxon>
    </lineage>
</organism>
<reference evidence="4 5" key="1">
    <citation type="submission" date="2023-11" db="EMBL/GenBank/DDBJ databases">
        <title>Dfirmibasis_genome.</title>
        <authorList>
            <person name="Edelbroek B."/>
            <person name="Kjellin J."/>
            <person name="Jerlstrom-Hultqvist J."/>
            <person name="Soderbom F."/>
        </authorList>
    </citation>
    <scope>NUCLEOTIDE SEQUENCE [LARGE SCALE GENOMIC DNA]</scope>
    <source>
        <strain evidence="4 5">TNS-C-14</strain>
    </source>
</reference>
<proteinExistence type="predicted"/>